<name>A0ABX3EFY2_9BACL</name>
<dbReference type="SUPFAM" id="SSF55383">
    <property type="entry name" value="Copper amine oxidase, domain N"/>
    <property type="match status" value="1"/>
</dbReference>
<dbReference type="SUPFAM" id="SSF54427">
    <property type="entry name" value="NTF2-like"/>
    <property type="match status" value="1"/>
</dbReference>
<dbReference type="EMBL" id="LVWI01000092">
    <property type="protein sequence ID" value="OKP79481.1"/>
    <property type="molecule type" value="Genomic_DNA"/>
</dbReference>
<dbReference type="InterPro" id="IPR012854">
    <property type="entry name" value="Cu_amine_oxidase-like_N"/>
</dbReference>
<dbReference type="InterPro" id="IPR036582">
    <property type="entry name" value="Mao_N_sf"/>
</dbReference>
<feature type="domain" description="Copper amine oxidase-like N-terminal" evidence="2">
    <location>
        <begin position="33"/>
        <end position="140"/>
    </location>
</feature>
<dbReference type="InterPro" id="IPR032710">
    <property type="entry name" value="NTF2-like_dom_sf"/>
</dbReference>
<evidence type="ECO:0000259" key="2">
    <source>
        <dbReference type="Pfam" id="PF07833"/>
    </source>
</evidence>
<keyword evidence="4" id="KW-1185">Reference proteome</keyword>
<dbReference type="Proteomes" id="UP000186058">
    <property type="component" value="Unassembled WGS sequence"/>
</dbReference>
<evidence type="ECO:0000313" key="4">
    <source>
        <dbReference type="Proteomes" id="UP000186058"/>
    </source>
</evidence>
<proteinExistence type="predicted"/>
<gene>
    <name evidence="3" type="ORF">A3844_28545</name>
</gene>
<evidence type="ECO:0000313" key="3">
    <source>
        <dbReference type="EMBL" id="OKP79481.1"/>
    </source>
</evidence>
<reference evidence="3 4" key="1">
    <citation type="submission" date="2016-03" db="EMBL/GenBank/DDBJ databases">
        <authorList>
            <person name="Sant'Anna F.H."/>
            <person name="Ambrosini A."/>
            <person name="Souza R."/>
            <person name="Bach E."/>
            <person name="Fernandes G."/>
            <person name="Balsanelli E."/>
            <person name="Baura V.A."/>
            <person name="Souza E.M."/>
            <person name="Passaglia L."/>
        </authorList>
    </citation>
    <scope>NUCLEOTIDE SEQUENCE [LARGE SCALE GENOMIC DNA]</scope>
    <source>
        <strain evidence="3 4">P26E</strain>
    </source>
</reference>
<protein>
    <recommendedName>
        <fullName evidence="2">Copper amine oxidase-like N-terminal domain-containing protein</fullName>
    </recommendedName>
</protein>
<dbReference type="RefSeq" id="WP_074101624.1">
    <property type="nucleotide sequence ID" value="NZ_LVWI01000092.1"/>
</dbReference>
<evidence type="ECO:0000256" key="1">
    <source>
        <dbReference type="SAM" id="SignalP"/>
    </source>
</evidence>
<accession>A0ABX3EFY2</accession>
<feature type="signal peptide" evidence="1">
    <location>
        <begin position="1"/>
        <end position="23"/>
    </location>
</feature>
<feature type="chain" id="PRO_5047505507" description="Copper amine oxidase-like N-terminal domain-containing protein" evidence="1">
    <location>
        <begin position="24"/>
        <end position="396"/>
    </location>
</feature>
<organism evidence="3 4">
    <name type="scientific">Paenibacillus helianthi</name>
    <dbReference type="NCBI Taxonomy" id="1349432"/>
    <lineage>
        <taxon>Bacteria</taxon>
        <taxon>Bacillati</taxon>
        <taxon>Bacillota</taxon>
        <taxon>Bacilli</taxon>
        <taxon>Bacillales</taxon>
        <taxon>Paenibacillaceae</taxon>
        <taxon>Paenibacillus</taxon>
    </lineage>
</organism>
<keyword evidence="1" id="KW-0732">Signal</keyword>
<sequence>MKFVPGFLAVLALSGAITVSAAAASDQPITVTIDQQKLNLSTSAPVKDHDAILVPMRPIFEKLGLSLVWNAKTSTITASKEGLTITLQLGSKKASVNGTVKQLTSAPKMINNVTYVPLRFVSEATGNSVTWNAKANTVEIKSNQSSAVTKGISELFDKYTSYSNKNDFAGFLGLIDPKSPLAAAAPALKEQMEKSDTTTAIAKMDIIDVQAKEATVDVVETTVRNSGAFTPNSTAEYIYSLTKNAGGSDWLISNVQIKAIKYSLPDGTLEAKPPVPAADEDQIKAVLQANTDFSNKEDLSGVLSTIDESSPAYAQSEQTYKQLFAAYDLESAVESSKIIYYNNNEAAIYAVLTSKKLKGPQFTDYRAETVTTVKKSADGKWKLVQTYNLNIEPLTK</sequence>
<comment type="caution">
    <text evidence="3">The sequence shown here is derived from an EMBL/GenBank/DDBJ whole genome shotgun (WGS) entry which is preliminary data.</text>
</comment>
<dbReference type="Pfam" id="PF07833">
    <property type="entry name" value="Cu_amine_oxidN1"/>
    <property type="match status" value="1"/>
</dbReference>
<dbReference type="Gene3D" id="3.30.457.10">
    <property type="entry name" value="Copper amine oxidase-like, N-terminal domain"/>
    <property type="match status" value="1"/>
</dbReference>